<evidence type="ECO:0000256" key="9">
    <source>
        <dbReference type="ARBA" id="ARBA00048781"/>
    </source>
</evidence>
<keyword evidence="5 10" id="KW-0460">Magnesium</keyword>
<accession>A0A7J3ZMA3</accession>
<dbReference type="SUPFAM" id="SSF52972">
    <property type="entry name" value="ITPase-like"/>
    <property type="match status" value="1"/>
</dbReference>
<reference evidence="12" key="1">
    <citation type="journal article" date="2020" name="mSystems">
        <title>Genome- and Community-Level Interaction Insights into Carbon Utilization and Element Cycling Functions of Hydrothermarchaeota in Hydrothermal Sediment.</title>
        <authorList>
            <person name="Zhou Z."/>
            <person name="Liu Y."/>
            <person name="Xu W."/>
            <person name="Pan J."/>
            <person name="Luo Z.H."/>
            <person name="Li M."/>
        </authorList>
    </citation>
    <scope>NUCLEOTIDE SEQUENCE [LARGE SCALE GENOMIC DNA]</scope>
    <source>
        <strain evidence="12">SpSt-1116</strain>
    </source>
</reference>
<feature type="binding site" evidence="10">
    <location>
        <begin position="11"/>
        <end position="16"/>
    </location>
    <ligand>
        <name>substrate</name>
    </ligand>
</feature>
<evidence type="ECO:0000256" key="7">
    <source>
        <dbReference type="ARBA" id="ARBA00023211"/>
    </source>
</evidence>
<dbReference type="InterPro" id="IPR002786">
    <property type="entry name" value="Non_canon_purine_NTPase"/>
</dbReference>
<dbReference type="Pfam" id="PF01931">
    <property type="entry name" value="NTPase_I-T"/>
    <property type="match status" value="1"/>
</dbReference>
<evidence type="ECO:0000256" key="1">
    <source>
        <dbReference type="ARBA" id="ARBA00001936"/>
    </source>
</evidence>
<gene>
    <name evidence="12" type="primary">yjjX</name>
    <name evidence="12" type="ORF">ENM78_03800</name>
</gene>
<dbReference type="EMBL" id="DRZC01000055">
    <property type="protein sequence ID" value="HHQ80560.1"/>
    <property type="molecule type" value="Genomic_DNA"/>
</dbReference>
<comment type="catalytic activity">
    <reaction evidence="9 10">
        <text>XTP + H2O = XDP + phosphate + H(+)</text>
        <dbReference type="Rhea" id="RHEA:28406"/>
        <dbReference type="ChEBI" id="CHEBI:15377"/>
        <dbReference type="ChEBI" id="CHEBI:15378"/>
        <dbReference type="ChEBI" id="CHEBI:43474"/>
        <dbReference type="ChEBI" id="CHEBI:59884"/>
        <dbReference type="ChEBI" id="CHEBI:61314"/>
        <dbReference type="EC" id="3.6.1.73"/>
    </reaction>
</comment>
<evidence type="ECO:0000259" key="11">
    <source>
        <dbReference type="Pfam" id="PF01931"/>
    </source>
</evidence>
<name>A0A7J3ZMA3_9CREN</name>
<keyword evidence="2 10" id="KW-0479">Metal-binding</keyword>
<feature type="domain" description="Non-canonical purine NTP phosphatase/PRRC1" evidence="11">
    <location>
        <begin position="10"/>
        <end position="173"/>
    </location>
</feature>
<evidence type="ECO:0000256" key="5">
    <source>
        <dbReference type="ARBA" id="ARBA00022842"/>
    </source>
</evidence>
<dbReference type="PANTHER" id="PTHR34699:SF2">
    <property type="entry name" value="NON-CANONICAL PURINE NTP PHOSPHATASE_PRRC1 DOMAIN-CONTAINING PROTEIN"/>
    <property type="match status" value="1"/>
</dbReference>
<keyword evidence="6 10" id="KW-0546">Nucleotide metabolism</keyword>
<keyword evidence="7 10" id="KW-0464">Manganese</keyword>
<sequence length="196" mass="21485">MGSKGIVVVGSTNRSKLLGVKRAWRLFESADVVGVEVEKTVGPQPIGWREVFYGSLQRALKAANAVEHARYSVGVEAGLVPAPMPSGLMEVQVAVIVDREGRVSVGTSSGFEIPYAMINSVLGFRELGNVASKLLKRGEIKEKLGIVGYLSRGTVTRVDLTFQATLNALLPRINERVYGRLYTVEEYERVLKEMLF</sequence>
<comment type="similarity">
    <text evidence="10">Belongs to the YjjX NTPase family.</text>
</comment>
<evidence type="ECO:0000256" key="3">
    <source>
        <dbReference type="ARBA" id="ARBA00022741"/>
    </source>
</evidence>
<dbReference type="GO" id="GO:0006772">
    <property type="term" value="P:thiamine metabolic process"/>
    <property type="evidence" value="ECO:0007669"/>
    <property type="project" value="TreeGrafter"/>
</dbReference>
<comment type="catalytic activity">
    <reaction evidence="8 10">
        <text>ITP + H2O = IDP + phosphate + H(+)</text>
        <dbReference type="Rhea" id="RHEA:28330"/>
        <dbReference type="ChEBI" id="CHEBI:15377"/>
        <dbReference type="ChEBI" id="CHEBI:15378"/>
        <dbReference type="ChEBI" id="CHEBI:43474"/>
        <dbReference type="ChEBI" id="CHEBI:58280"/>
        <dbReference type="ChEBI" id="CHEBI:61402"/>
        <dbReference type="EC" id="3.6.1.73"/>
    </reaction>
</comment>
<feature type="binding site" evidence="10">
    <location>
        <position position="38"/>
    </location>
    <ligand>
        <name>Mg(2+)</name>
        <dbReference type="ChEBI" id="CHEBI:18420"/>
    </ligand>
</feature>
<comment type="caution">
    <text evidence="10">Lacks conserved residue(s) required for the propagation of feature annotation.</text>
</comment>
<dbReference type="AlphaFoldDB" id="A0A7J3ZMA3"/>
<evidence type="ECO:0000256" key="6">
    <source>
        <dbReference type="ARBA" id="ARBA00023080"/>
    </source>
</evidence>
<comment type="cofactor">
    <cofactor evidence="10">
        <name>Mg(2+)</name>
        <dbReference type="ChEBI" id="CHEBI:18420"/>
    </cofactor>
    <cofactor evidence="10">
        <name>Mn(2+)</name>
        <dbReference type="ChEBI" id="CHEBI:29035"/>
    </cofactor>
    <text evidence="10">Binds 1 divalent metal cation per subunit; can use either Mg(2+) or Mn(2+).</text>
</comment>
<comment type="function">
    <text evidence="10">Phosphatase that hydrolyzes non-canonical purine nucleotides such as XTP and ITP to their respective diphosphate derivatives. Probably excludes non-canonical purines from DNA/RNA precursor pool, thus preventing their incorporation into DNA/RNA and avoiding chromosomal lesions.</text>
</comment>
<keyword evidence="4 10" id="KW-0378">Hydrolase</keyword>
<dbReference type="InterPro" id="IPR026533">
    <property type="entry name" value="NTPase/PRRC1"/>
</dbReference>
<keyword evidence="3 10" id="KW-0547">Nucleotide-binding</keyword>
<protein>
    <recommendedName>
        <fullName evidence="10">Probable inosine/xanthosine triphosphatase</fullName>
        <shortName evidence="10">ITPase/XTPase</shortName>
        <ecNumber evidence="10">3.6.1.73</ecNumber>
    </recommendedName>
    <alternativeName>
        <fullName evidence="10">Non-canonical purine NTP phosphatase</fullName>
    </alternativeName>
    <alternativeName>
        <fullName evidence="10">Non-standard purine NTP phosphatase</fullName>
    </alternativeName>
    <alternativeName>
        <fullName evidence="10">Nucleoside-triphosphate phosphatase</fullName>
        <shortName evidence="10">NTPase</shortName>
    </alternativeName>
</protein>
<dbReference type="HAMAP" id="MF_00648">
    <property type="entry name" value="Non_canon_purine_NTPase_YjjX"/>
    <property type="match status" value="1"/>
</dbReference>
<evidence type="ECO:0000313" key="12">
    <source>
        <dbReference type="EMBL" id="HHQ80560.1"/>
    </source>
</evidence>
<evidence type="ECO:0000256" key="8">
    <source>
        <dbReference type="ARBA" id="ARBA00048174"/>
    </source>
</evidence>
<evidence type="ECO:0000256" key="4">
    <source>
        <dbReference type="ARBA" id="ARBA00022801"/>
    </source>
</evidence>
<dbReference type="NCBIfam" id="TIGR00258">
    <property type="entry name" value="inosine/xanthosine triphosphatase"/>
    <property type="match status" value="1"/>
</dbReference>
<dbReference type="GO" id="GO:0103023">
    <property type="term" value="F:ITPase activity"/>
    <property type="evidence" value="ECO:0007669"/>
    <property type="project" value="UniProtKB-EC"/>
</dbReference>
<proteinExistence type="inferred from homology"/>
<dbReference type="Gene3D" id="3.90.950.10">
    <property type="match status" value="1"/>
</dbReference>
<comment type="cofactor">
    <cofactor evidence="1">
        <name>Mn(2+)</name>
        <dbReference type="ChEBI" id="CHEBI:29035"/>
    </cofactor>
</comment>
<dbReference type="EC" id="3.6.1.73" evidence="10"/>
<dbReference type="InterPro" id="IPR029001">
    <property type="entry name" value="ITPase-like_fam"/>
</dbReference>
<dbReference type="GO" id="GO:0000166">
    <property type="term" value="F:nucleotide binding"/>
    <property type="evidence" value="ECO:0007669"/>
    <property type="project" value="UniProtKB-KW"/>
</dbReference>
<evidence type="ECO:0000256" key="10">
    <source>
        <dbReference type="HAMAP-Rule" id="MF_00648"/>
    </source>
</evidence>
<evidence type="ECO:0000256" key="2">
    <source>
        <dbReference type="ARBA" id="ARBA00022723"/>
    </source>
</evidence>
<comment type="subunit">
    <text evidence="10">Homodimer.</text>
</comment>
<dbReference type="GO" id="GO:0009117">
    <property type="term" value="P:nucleotide metabolic process"/>
    <property type="evidence" value="ECO:0007669"/>
    <property type="project" value="UniProtKB-KW"/>
</dbReference>
<dbReference type="GO" id="GO:0046872">
    <property type="term" value="F:metal ion binding"/>
    <property type="evidence" value="ECO:0007669"/>
    <property type="project" value="UniProtKB-KW"/>
</dbReference>
<organism evidence="12">
    <name type="scientific">Fervidicoccus fontis</name>
    <dbReference type="NCBI Taxonomy" id="683846"/>
    <lineage>
        <taxon>Archaea</taxon>
        <taxon>Thermoproteota</taxon>
        <taxon>Thermoprotei</taxon>
        <taxon>Fervidicoccales</taxon>
        <taxon>Fervidicoccaceae</taxon>
        <taxon>Fervidicoccus</taxon>
    </lineage>
</organism>
<dbReference type="PANTHER" id="PTHR34699">
    <property type="match status" value="1"/>
</dbReference>
<comment type="caution">
    <text evidence="12">The sequence shown here is derived from an EMBL/GenBank/DDBJ whole genome shotgun (WGS) entry which is preliminary data.</text>
</comment>
<dbReference type="InterPro" id="IPR050299">
    <property type="entry name" value="YjjX_NTPase"/>
</dbReference>